<keyword evidence="2" id="KW-0645">Protease</keyword>
<keyword evidence="2" id="KW-0378">Hydrolase</keyword>
<dbReference type="Gene3D" id="3.90.226.10">
    <property type="entry name" value="2-enoyl-CoA Hydratase, Chain A, domain 1"/>
    <property type="match status" value="1"/>
</dbReference>
<dbReference type="AlphaFoldDB" id="A0A4R2NM91"/>
<dbReference type="GO" id="GO:0007165">
    <property type="term" value="P:signal transduction"/>
    <property type="evidence" value="ECO:0007669"/>
    <property type="project" value="TreeGrafter"/>
</dbReference>
<dbReference type="PANTHER" id="PTHR32060:SF30">
    <property type="entry name" value="CARBOXY-TERMINAL PROCESSING PROTEASE CTPA"/>
    <property type="match status" value="1"/>
</dbReference>
<dbReference type="GO" id="GO:0004175">
    <property type="term" value="F:endopeptidase activity"/>
    <property type="evidence" value="ECO:0007669"/>
    <property type="project" value="TreeGrafter"/>
</dbReference>
<dbReference type="EMBL" id="SLXM01000011">
    <property type="protein sequence ID" value="TCP22612.1"/>
    <property type="molecule type" value="Genomic_DNA"/>
</dbReference>
<name>A0A4R2NM91_9FLAO</name>
<dbReference type="PANTHER" id="PTHR32060">
    <property type="entry name" value="TAIL-SPECIFIC PROTEASE"/>
    <property type="match status" value="1"/>
</dbReference>
<gene>
    <name evidence="2" type="ORF">EV195_11140</name>
</gene>
<proteinExistence type="predicted"/>
<dbReference type="GO" id="GO:0030288">
    <property type="term" value="C:outer membrane-bounded periplasmic space"/>
    <property type="evidence" value="ECO:0007669"/>
    <property type="project" value="TreeGrafter"/>
</dbReference>
<dbReference type="RefSeq" id="WP_132795862.1">
    <property type="nucleotide sequence ID" value="NZ_SLXM01000011.1"/>
</dbReference>
<dbReference type="Pfam" id="PF03572">
    <property type="entry name" value="Peptidase_S41"/>
    <property type="match status" value="1"/>
</dbReference>
<accession>A0A4R2NM91</accession>
<evidence type="ECO:0000313" key="3">
    <source>
        <dbReference type="Proteomes" id="UP000294564"/>
    </source>
</evidence>
<dbReference type="InterPro" id="IPR029045">
    <property type="entry name" value="ClpP/crotonase-like_dom_sf"/>
</dbReference>
<dbReference type="Proteomes" id="UP000294564">
    <property type="component" value="Unassembled WGS sequence"/>
</dbReference>
<feature type="domain" description="Tail specific protease" evidence="1">
    <location>
        <begin position="235"/>
        <end position="436"/>
    </location>
</feature>
<dbReference type="SUPFAM" id="SSF52096">
    <property type="entry name" value="ClpP/crotonase"/>
    <property type="match status" value="1"/>
</dbReference>
<comment type="caution">
    <text evidence="2">The sequence shown here is derived from an EMBL/GenBank/DDBJ whole genome shotgun (WGS) entry which is preliminary data.</text>
</comment>
<dbReference type="GO" id="GO:0008236">
    <property type="term" value="F:serine-type peptidase activity"/>
    <property type="evidence" value="ECO:0007669"/>
    <property type="project" value="InterPro"/>
</dbReference>
<dbReference type="OrthoDB" id="5480566at2"/>
<reference evidence="2 3" key="1">
    <citation type="submission" date="2019-03" db="EMBL/GenBank/DDBJ databases">
        <title>Genomic Encyclopedia of Type Strains, Phase IV (KMG-IV): sequencing the most valuable type-strain genomes for metagenomic binning, comparative biology and taxonomic classification.</title>
        <authorList>
            <person name="Goeker M."/>
        </authorList>
    </citation>
    <scope>NUCLEOTIDE SEQUENCE [LARGE SCALE GENOMIC DNA]</scope>
    <source>
        <strain evidence="2 3">DSM 14836</strain>
    </source>
</reference>
<keyword evidence="3" id="KW-1185">Reference proteome</keyword>
<evidence type="ECO:0000259" key="1">
    <source>
        <dbReference type="Pfam" id="PF03572"/>
    </source>
</evidence>
<evidence type="ECO:0000313" key="2">
    <source>
        <dbReference type="EMBL" id="TCP22612.1"/>
    </source>
</evidence>
<organism evidence="2 3">
    <name type="scientific">Tenacibaculum skagerrakense</name>
    <dbReference type="NCBI Taxonomy" id="186571"/>
    <lineage>
        <taxon>Bacteria</taxon>
        <taxon>Pseudomonadati</taxon>
        <taxon>Bacteroidota</taxon>
        <taxon>Flavobacteriia</taxon>
        <taxon>Flavobacteriales</taxon>
        <taxon>Flavobacteriaceae</taxon>
        <taxon>Tenacibaculum</taxon>
    </lineage>
</organism>
<dbReference type="GO" id="GO:0006508">
    <property type="term" value="P:proteolysis"/>
    <property type="evidence" value="ECO:0007669"/>
    <property type="project" value="UniProtKB-KW"/>
</dbReference>
<sequence>MKVKHYIILLLFSSIHINGQAKFSKEHVLNDLSYLKKALIEAQYNIYESVSEDTFERGYQQIKNKITQDSLSLLEATNLLQQLPALVNNGHTSINFPSSEYMNYAYSGTATIFPLEIAFEQGKPLVRKNWSKNKNINCGDEVISINGTSINEILDKIYQQVSGERLLMKNTKIEMYNFPRYYWQVFGKDDTFKVELKQNEKKTTYKLNAIRLIEDYESKRSEVLNSTMSLKFYDNIAYLNPGSFGGNIDKFKSFIDASFSEIKSKSCKTLIIDLRNNSGGDNDYSDYLLSFIANKPFTWSSCFKLRTSALLKESVKNSKNKESDYWKSIFSHENGERYEFNFEKMRPQPKEKRFIGKVYSLVNRQSHSQATVTAAEIQDYNFGTIVGEETAEYPSLIASVFYFNLPNTGIQVQMSKGKMIRVNGSTKPEGVIPDIYIKDYLLDENDEILDGLLKRIKQ</sequence>
<dbReference type="InterPro" id="IPR005151">
    <property type="entry name" value="Tail-specific_protease"/>
</dbReference>
<protein>
    <submittedName>
        <fullName evidence="2">C-terminal processing protease CtpA/Prc</fullName>
    </submittedName>
</protein>